<name>A0A892ZFL2_9NEIS</name>
<protein>
    <submittedName>
        <fullName evidence="7">RNase adapter RapZ</fullName>
    </submittedName>
</protein>
<dbReference type="InterPro" id="IPR053930">
    <property type="entry name" value="RapZ-like_N"/>
</dbReference>
<dbReference type="PANTHER" id="PTHR30448:SF0">
    <property type="entry name" value="RNASE ADAPTER PROTEIN RAPZ"/>
    <property type="match status" value="1"/>
</dbReference>
<evidence type="ECO:0000313" key="7">
    <source>
        <dbReference type="EMBL" id="QRQ81258.1"/>
    </source>
</evidence>
<sequence length="281" mass="31652">MRIVLISGVSGSGKSIALKLLEDVGFVCVDNLPLPMVPDLIGRYAADAGITQIGVSVDIRSRFRLDDIAELIERLRRQGHRVDVLFLDTNDDVLLRRFSETRRSHPLAAQQLTLMESIRAEREWLRPIRSIAYDLDTTRLTAPQLRQRVRTWLALDETRMLVSLTSFGFKHGAPNNLDFMFDVRSLPNPFYDPALRPFTGLDQPIIDFFATQPQVAEMAGDIGDFLCKWLPNMVAEGRSYVNIGIGCTGGQHRSVYVVEALARRLSGYALLVRHSQLAQED</sequence>
<feature type="domain" description="RapZ-like N-terminal" evidence="5">
    <location>
        <begin position="1"/>
        <end position="154"/>
    </location>
</feature>
<feature type="binding site" evidence="4">
    <location>
        <begin position="8"/>
        <end position="15"/>
    </location>
    <ligand>
        <name>ATP</name>
        <dbReference type="ChEBI" id="CHEBI:30616"/>
    </ligand>
</feature>
<evidence type="ECO:0000256" key="3">
    <source>
        <dbReference type="ARBA" id="ARBA00023134"/>
    </source>
</evidence>
<dbReference type="NCBIfam" id="NF003828">
    <property type="entry name" value="PRK05416.1"/>
    <property type="match status" value="1"/>
</dbReference>
<dbReference type="InterPro" id="IPR053931">
    <property type="entry name" value="RapZ_C"/>
</dbReference>
<dbReference type="EMBL" id="CP069798">
    <property type="protein sequence ID" value="QRQ81258.1"/>
    <property type="molecule type" value="Genomic_DNA"/>
</dbReference>
<dbReference type="Pfam" id="PF03668">
    <property type="entry name" value="RapZ-like_N"/>
    <property type="match status" value="1"/>
</dbReference>
<dbReference type="AlphaFoldDB" id="A0A892ZFL2"/>
<evidence type="ECO:0000313" key="8">
    <source>
        <dbReference type="Proteomes" id="UP000653156"/>
    </source>
</evidence>
<dbReference type="GO" id="GO:0005524">
    <property type="term" value="F:ATP binding"/>
    <property type="evidence" value="ECO:0007669"/>
    <property type="project" value="UniProtKB-UniRule"/>
</dbReference>
<keyword evidence="3 4" id="KW-0342">GTP-binding</keyword>
<dbReference type="KEGG" id="ptes:JQU52_11100"/>
<dbReference type="Proteomes" id="UP000653156">
    <property type="component" value="Chromosome"/>
</dbReference>
<keyword evidence="2 4" id="KW-0067">ATP-binding</keyword>
<proteinExistence type="inferred from homology"/>
<evidence type="ECO:0000256" key="4">
    <source>
        <dbReference type="HAMAP-Rule" id="MF_00636"/>
    </source>
</evidence>
<evidence type="ECO:0000259" key="6">
    <source>
        <dbReference type="Pfam" id="PF22740"/>
    </source>
</evidence>
<dbReference type="GO" id="GO:0005525">
    <property type="term" value="F:GTP binding"/>
    <property type="evidence" value="ECO:0007669"/>
    <property type="project" value="UniProtKB-UniRule"/>
</dbReference>
<accession>A0A892ZFL2</accession>
<feature type="binding site" evidence="4">
    <location>
        <begin position="58"/>
        <end position="61"/>
    </location>
    <ligand>
        <name>GTP</name>
        <dbReference type="ChEBI" id="CHEBI:37565"/>
    </ligand>
</feature>
<evidence type="ECO:0000259" key="5">
    <source>
        <dbReference type="Pfam" id="PF03668"/>
    </source>
</evidence>
<keyword evidence="1 4" id="KW-0547">Nucleotide-binding</keyword>
<keyword evidence="8" id="KW-1185">Reference proteome</keyword>
<dbReference type="SUPFAM" id="SSF52540">
    <property type="entry name" value="P-loop containing nucleoside triphosphate hydrolases"/>
    <property type="match status" value="1"/>
</dbReference>
<dbReference type="RefSeq" id="WP_230338548.1">
    <property type="nucleotide sequence ID" value="NZ_CP069798.1"/>
</dbReference>
<organism evidence="7 8">
    <name type="scientific">Paralysiella testudinis</name>
    <dbReference type="NCBI Taxonomy" id="2809020"/>
    <lineage>
        <taxon>Bacteria</taxon>
        <taxon>Pseudomonadati</taxon>
        <taxon>Pseudomonadota</taxon>
        <taxon>Betaproteobacteria</taxon>
        <taxon>Neisseriales</taxon>
        <taxon>Neisseriaceae</taxon>
        <taxon>Paralysiella</taxon>
    </lineage>
</organism>
<dbReference type="InterPro" id="IPR027417">
    <property type="entry name" value="P-loop_NTPase"/>
</dbReference>
<feature type="domain" description="RapZ C-terminal" evidence="6">
    <location>
        <begin position="161"/>
        <end position="276"/>
    </location>
</feature>
<dbReference type="Pfam" id="PF22740">
    <property type="entry name" value="PapZ_C"/>
    <property type="match status" value="1"/>
</dbReference>
<evidence type="ECO:0000256" key="2">
    <source>
        <dbReference type="ARBA" id="ARBA00022840"/>
    </source>
</evidence>
<dbReference type="PANTHER" id="PTHR30448">
    <property type="entry name" value="RNASE ADAPTER PROTEIN RAPZ"/>
    <property type="match status" value="1"/>
</dbReference>
<dbReference type="HAMAP" id="MF_00636">
    <property type="entry name" value="RapZ_like"/>
    <property type="match status" value="1"/>
</dbReference>
<reference evidence="7" key="1">
    <citation type="submission" date="2021-02" db="EMBL/GenBank/DDBJ databases">
        <title>Neisseriaceae sp. 26B isolated from the cloaca of a Common Toad-headed Turtle (Mesoclemmys nasuta).</title>
        <authorList>
            <person name="Spergser J."/>
            <person name="Busse H.-J."/>
        </authorList>
    </citation>
    <scope>NUCLEOTIDE SEQUENCE</scope>
    <source>
        <strain evidence="7">26B</strain>
    </source>
</reference>
<dbReference type="PIRSF" id="PIRSF005052">
    <property type="entry name" value="P-loopkin"/>
    <property type="match status" value="1"/>
</dbReference>
<dbReference type="InterPro" id="IPR005337">
    <property type="entry name" value="RapZ-like"/>
</dbReference>
<gene>
    <name evidence="7" type="primary">rapZ</name>
    <name evidence="7" type="ORF">JQU52_11100</name>
</gene>
<evidence type="ECO:0000256" key="1">
    <source>
        <dbReference type="ARBA" id="ARBA00022741"/>
    </source>
</evidence>